<dbReference type="FunFam" id="3.30.420.40:FF:000028">
    <property type="entry name" value="heat shock 70 kDa protein-like"/>
    <property type="match status" value="1"/>
</dbReference>
<dbReference type="InterPro" id="IPR013126">
    <property type="entry name" value="Hsp_70_fam"/>
</dbReference>
<reference evidence="4" key="1">
    <citation type="journal article" date="2013" name="Nature">
        <title>The genomes of four tapeworm species reveal adaptations to parasitism.</title>
        <authorList>
            <person name="Tsai I.J."/>
            <person name="Zarowiecki M."/>
            <person name="Holroyd N."/>
            <person name="Garciarrubio A."/>
            <person name="Sanchez-Flores A."/>
            <person name="Brooks K.L."/>
            <person name="Tracey A."/>
            <person name="Bobes R.J."/>
            <person name="Fragoso G."/>
            <person name="Sciutto E."/>
            <person name="Aslett M."/>
            <person name="Beasley H."/>
            <person name="Bennett H.M."/>
            <person name="Cai J."/>
            <person name="Camicia F."/>
            <person name="Clark R."/>
            <person name="Cucher M."/>
            <person name="De Silva N."/>
            <person name="Day T.A."/>
            <person name="Deplazes P."/>
            <person name="Estrada K."/>
            <person name="Fernandez C."/>
            <person name="Holland P.W."/>
            <person name="Hou J."/>
            <person name="Hu S."/>
            <person name="Huckvale T."/>
            <person name="Hung S.S."/>
            <person name="Kamenetzky L."/>
            <person name="Keane J.A."/>
            <person name="Kiss F."/>
            <person name="Koziol U."/>
            <person name="Lambert O."/>
            <person name="Liu K."/>
            <person name="Luo X."/>
            <person name="Luo Y."/>
            <person name="Macchiaroli N."/>
            <person name="Nichol S."/>
            <person name="Paps J."/>
            <person name="Parkinson J."/>
            <person name="Pouchkina-Stantcheva N."/>
            <person name="Riddiford N."/>
            <person name="Rosenzvit M."/>
            <person name="Salinas G."/>
            <person name="Wasmuth J.D."/>
            <person name="Zamanian M."/>
            <person name="Zheng Y."/>
            <person name="Cai X."/>
            <person name="Soberon X."/>
            <person name="Olson P.D."/>
            <person name="Laclette J.P."/>
            <person name="Brehm K."/>
            <person name="Berriman M."/>
            <person name="Garciarrubio A."/>
            <person name="Bobes R.J."/>
            <person name="Fragoso G."/>
            <person name="Sanchez-Flores A."/>
            <person name="Estrada K."/>
            <person name="Cevallos M.A."/>
            <person name="Morett E."/>
            <person name="Gonzalez V."/>
            <person name="Portillo T."/>
            <person name="Ochoa-Leyva A."/>
            <person name="Jose M.V."/>
            <person name="Sciutto E."/>
            <person name="Landa A."/>
            <person name="Jimenez L."/>
            <person name="Valdes V."/>
            <person name="Carrero J.C."/>
            <person name="Larralde C."/>
            <person name="Morales-Montor J."/>
            <person name="Limon-Lason J."/>
            <person name="Soberon X."/>
            <person name="Laclette J.P."/>
        </authorList>
    </citation>
    <scope>NUCLEOTIDE SEQUENCE [LARGE SCALE GENOMIC DNA]</scope>
</reference>
<evidence type="ECO:0000313" key="4">
    <source>
        <dbReference type="EMBL" id="CUT98429.1"/>
    </source>
</evidence>
<dbReference type="AlphaFoldDB" id="A0A0S4MHU9"/>
<comment type="similarity">
    <text evidence="1">Belongs to the heat shock protein 70 family.</text>
</comment>
<keyword evidence="5" id="KW-1185">Reference proteome</keyword>
<dbReference type="SUPFAM" id="SSF53067">
    <property type="entry name" value="Actin-like ATPase domain"/>
    <property type="match status" value="1"/>
</dbReference>
<dbReference type="InterPro" id="IPR043129">
    <property type="entry name" value="ATPase_NBD"/>
</dbReference>
<dbReference type="Gene3D" id="3.30.420.40">
    <property type="match status" value="1"/>
</dbReference>
<proteinExistence type="inferred from homology"/>
<dbReference type="PANTHER" id="PTHR19375">
    <property type="entry name" value="HEAT SHOCK PROTEIN 70KDA"/>
    <property type="match status" value="1"/>
</dbReference>
<dbReference type="EMBL" id="LN901743">
    <property type="protein sequence ID" value="CUT98429.1"/>
    <property type="molecule type" value="Genomic_DNA"/>
</dbReference>
<dbReference type="GO" id="GO:0005524">
    <property type="term" value="F:ATP binding"/>
    <property type="evidence" value="ECO:0007669"/>
    <property type="project" value="UniProtKB-KW"/>
</dbReference>
<protein>
    <submittedName>
        <fullName evidence="4">Molecular chaperone DnaK</fullName>
    </submittedName>
</protein>
<name>A0A0S4MHU9_ECHMU</name>
<dbReference type="STRING" id="6211.A0A0S4MHU9"/>
<evidence type="ECO:0000256" key="3">
    <source>
        <dbReference type="ARBA" id="ARBA00022840"/>
    </source>
</evidence>
<evidence type="ECO:0000313" key="5">
    <source>
        <dbReference type="Proteomes" id="UP000017246"/>
    </source>
</evidence>
<dbReference type="Pfam" id="PF00012">
    <property type="entry name" value="HSP70"/>
    <property type="match status" value="1"/>
</dbReference>
<dbReference type="Proteomes" id="UP000017246">
    <property type="component" value="Unassembled WGS sequence"/>
</dbReference>
<evidence type="ECO:0000256" key="1">
    <source>
        <dbReference type="ARBA" id="ARBA00007381"/>
    </source>
</evidence>
<dbReference type="GO" id="GO:0140662">
    <property type="term" value="F:ATP-dependent protein folding chaperone"/>
    <property type="evidence" value="ECO:0007669"/>
    <property type="project" value="InterPro"/>
</dbReference>
<accession>A0A0S4MHU9</accession>
<keyword evidence="3" id="KW-0067">ATP-binding</keyword>
<organism evidence="4 5">
    <name type="scientific">Echinococcus multilocularis</name>
    <name type="common">Fox tapeworm</name>
    <dbReference type="NCBI Taxonomy" id="6211"/>
    <lineage>
        <taxon>Eukaryota</taxon>
        <taxon>Metazoa</taxon>
        <taxon>Spiralia</taxon>
        <taxon>Lophotrochozoa</taxon>
        <taxon>Platyhelminthes</taxon>
        <taxon>Cestoda</taxon>
        <taxon>Eucestoda</taxon>
        <taxon>Cyclophyllidea</taxon>
        <taxon>Taeniidae</taxon>
        <taxon>Echinococcus</taxon>
    </lineage>
</organism>
<evidence type="ECO:0000256" key="2">
    <source>
        <dbReference type="ARBA" id="ARBA00022741"/>
    </source>
</evidence>
<sequence length="292" mass="33420">MCLLGARRALKKCHNCRSLERGVDPPTNTMQCTSVLSNFASLNAFFTEFIVLLKRCVHNCSNWCACWVHRNRSCHTTSLYLCLWVHALLYFDFWFSFRIYYLEWSVPHIELVLIVEMMPNQTICLNTVLWGKSTTQEKVVSKSMPIAEHFETLSQQTRVRTLAFPHTMLDTARVLWVEHLQLWLKNVDFKGSFLEFSWNTLLVQSAFGTGCGYSLSANVKSSDVTSRSLLKVKKPMEAYMCENVTNVVITVLTYFKKNQRQSTIEAVKLSGWNVLPIMNGPMAAATADCSDK</sequence>
<keyword evidence="2" id="KW-0547">Nucleotide-binding</keyword>
<reference evidence="4" key="2">
    <citation type="submission" date="2015-11" db="EMBL/GenBank/DDBJ databases">
        <authorList>
            <person name="Zhang Y."/>
            <person name="Guo Z."/>
        </authorList>
    </citation>
    <scope>NUCLEOTIDE SEQUENCE</scope>
</reference>